<dbReference type="CDD" id="cd01557">
    <property type="entry name" value="BCAT_beta_family"/>
    <property type="match status" value="1"/>
</dbReference>
<evidence type="ECO:0000256" key="7">
    <source>
        <dbReference type="ARBA" id="ARBA00023304"/>
    </source>
</evidence>
<dbReference type="Gene3D" id="3.30.470.10">
    <property type="match status" value="1"/>
</dbReference>
<comment type="catalytic activity">
    <reaction evidence="11">
        <text>L-valine + 2-oxoglutarate = 3-methyl-2-oxobutanoate + L-glutamate</text>
        <dbReference type="Rhea" id="RHEA:24813"/>
        <dbReference type="ChEBI" id="CHEBI:11851"/>
        <dbReference type="ChEBI" id="CHEBI:16810"/>
        <dbReference type="ChEBI" id="CHEBI:29985"/>
        <dbReference type="ChEBI" id="CHEBI:57762"/>
        <dbReference type="EC" id="2.6.1.42"/>
    </reaction>
</comment>
<dbReference type="RefSeq" id="XP_009553439.1">
    <property type="nucleotide sequence ID" value="XM_009555144.1"/>
</dbReference>
<dbReference type="NCBIfam" id="NF009897">
    <property type="entry name" value="PRK13357.1"/>
    <property type="match status" value="1"/>
</dbReference>
<dbReference type="HOGENOM" id="CLU_031922_0_2_1"/>
<evidence type="ECO:0000256" key="9">
    <source>
        <dbReference type="RuleBase" id="RU004106"/>
    </source>
</evidence>
<dbReference type="Proteomes" id="UP000030671">
    <property type="component" value="Unassembled WGS sequence"/>
</dbReference>
<evidence type="ECO:0000256" key="4">
    <source>
        <dbReference type="ARBA" id="ARBA00022605"/>
    </source>
</evidence>
<dbReference type="PANTHER" id="PTHR11825">
    <property type="entry name" value="SUBGROUP IIII AMINOTRANSFERASE"/>
    <property type="match status" value="1"/>
</dbReference>
<evidence type="ECO:0000256" key="3">
    <source>
        <dbReference type="ARBA" id="ARBA00022576"/>
    </source>
</evidence>
<comment type="similarity">
    <text evidence="2 9">Belongs to the class-IV pyridoxal-phosphate-dependent aminotransferase family.</text>
</comment>
<dbReference type="GO" id="GO:0052655">
    <property type="term" value="F:L-valine-2-oxoglutarate transaminase activity"/>
    <property type="evidence" value="ECO:0007669"/>
    <property type="project" value="RHEA"/>
</dbReference>
<dbReference type="GO" id="GO:0052656">
    <property type="term" value="F:L-isoleucine-2-oxoglutarate transaminase activity"/>
    <property type="evidence" value="ECO:0007669"/>
    <property type="project" value="RHEA"/>
</dbReference>
<dbReference type="EMBL" id="KI925467">
    <property type="protein sequence ID" value="ETW74983.1"/>
    <property type="molecule type" value="Genomic_DNA"/>
</dbReference>
<evidence type="ECO:0000256" key="2">
    <source>
        <dbReference type="ARBA" id="ARBA00009320"/>
    </source>
</evidence>
<dbReference type="Pfam" id="PF01063">
    <property type="entry name" value="Aminotran_4"/>
    <property type="match status" value="1"/>
</dbReference>
<keyword evidence="13" id="KW-1185">Reference proteome</keyword>
<keyword evidence="4 11" id="KW-0028">Amino-acid biosynthesis</keyword>
<dbReference type="SUPFAM" id="SSF56752">
    <property type="entry name" value="D-aminoacid aminotransferase-like PLP-dependent enzymes"/>
    <property type="match status" value="1"/>
</dbReference>
<dbReference type="NCBIfam" id="TIGR01123">
    <property type="entry name" value="ilvE_II"/>
    <property type="match status" value="1"/>
</dbReference>
<dbReference type="InterPro" id="IPR005786">
    <property type="entry name" value="B_amino_transII"/>
</dbReference>
<accession>W4JN67</accession>
<dbReference type="GO" id="GO:0009099">
    <property type="term" value="P:L-valine biosynthetic process"/>
    <property type="evidence" value="ECO:0007669"/>
    <property type="project" value="TreeGrafter"/>
</dbReference>
<dbReference type="eggNOG" id="KOG0975">
    <property type="taxonomic scope" value="Eukaryota"/>
</dbReference>
<comment type="cofactor">
    <cofactor evidence="1 10">
        <name>pyridoxal 5'-phosphate</name>
        <dbReference type="ChEBI" id="CHEBI:597326"/>
    </cofactor>
</comment>
<organism evidence="12 13">
    <name type="scientific">Heterobasidion irregulare (strain TC 32-1)</name>
    <dbReference type="NCBI Taxonomy" id="747525"/>
    <lineage>
        <taxon>Eukaryota</taxon>
        <taxon>Fungi</taxon>
        <taxon>Dikarya</taxon>
        <taxon>Basidiomycota</taxon>
        <taxon>Agaricomycotina</taxon>
        <taxon>Agaricomycetes</taxon>
        <taxon>Russulales</taxon>
        <taxon>Bondarzewiaceae</taxon>
        <taxon>Heterobasidion</taxon>
        <taxon>Heterobasidion annosum species complex</taxon>
    </lineage>
</organism>
<dbReference type="InterPro" id="IPR018300">
    <property type="entry name" value="Aminotrans_IV_CS"/>
</dbReference>
<keyword evidence="3 11" id="KW-0032">Aminotransferase</keyword>
<protein>
    <recommendedName>
        <fullName evidence="11">Branched-chain-amino-acid aminotransferase</fullName>
        <ecNumber evidence="11">2.6.1.42</ecNumber>
    </recommendedName>
</protein>
<dbReference type="FunCoup" id="W4JN67">
    <property type="interactions" value="352"/>
</dbReference>
<keyword evidence="6 10" id="KW-0663">Pyridoxal phosphate</keyword>
<evidence type="ECO:0000256" key="11">
    <source>
        <dbReference type="RuleBase" id="RU004517"/>
    </source>
</evidence>
<dbReference type="EC" id="2.6.1.42" evidence="11"/>
<dbReference type="InterPro" id="IPR033939">
    <property type="entry name" value="BCAT_family"/>
</dbReference>
<dbReference type="GO" id="GO:0009098">
    <property type="term" value="P:L-leucine biosynthetic process"/>
    <property type="evidence" value="ECO:0007669"/>
    <property type="project" value="TreeGrafter"/>
</dbReference>
<evidence type="ECO:0000256" key="5">
    <source>
        <dbReference type="ARBA" id="ARBA00022679"/>
    </source>
</evidence>
<feature type="modified residue" description="N6-(pyridoxal phosphate)lysine" evidence="8">
    <location>
        <position position="190"/>
    </location>
</feature>
<dbReference type="AlphaFoldDB" id="W4JN67"/>
<sequence length="367" mass="40068">MLQIEKTHQRKTIPPANTLKTGHHFTDHMLTIPWILDGGWGTPKIQPYGPLSFEPSCSVFHYAHCLFEGLKAYRRADGRVTMFRPGMHMTRMNASAARITLPTFDGDELLKLIMELVRIDQAWIPQPTGQGLYIRPVLIGTQTKIGPWPPDAALLYVMCSPAGPYSSHPVALQATTGFTRASVGGTGDFKVGANYALGLLPQKQAASLGYDQILWLHGPEHYLTEAGTMNLFVVLKNATGALELVTPPLDGMILPGITRDSVLTIAREHVSGVRPLPKLPRKLTVTERPITMKEFQNAAESGSLLEMFGTGTAVVVSPVNRIGYMGKDIHIPGEADGMGPVSRPLWGELIGRQTGVMPCKWSIEVST</sequence>
<evidence type="ECO:0000256" key="6">
    <source>
        <dbReference type="ARBA" id="ARBA00022898"/>
    </source>
</evidence>
<dbReference type="PROSITE" id="PS00770">
    <property type="entry name" value="AA_TRANSFER_CLASS_4"/>
    <property type="match status" value="1"/>
</dbReference>
<evidence type="ECO:0000313" key="12">
    <source>
        <dbReference type="EMBL" id="ETW74983.1"/>
    </source>
</evidence>
<reference evidence="12 13" key="1">
    <citation type="journal article" date="2012" name="New Phytol.">
        <title>Insight into trade-off between wood decay and parasitism from the genome of a fungal forest pathogen.</title>
        <authorList>
            <person name="Olson A."/>
            <person name="Aerts A."/>
            <person name="Asiegbu F."/>
            <person name="Belbahri L."/>
            <person name="Bouzid O."/>
            <person name="Broberg A."/>
            <person name="Canback B."/>
            <person name="Coutinho P.M."/>
            <person name="Cullen D."/>
            <person name="Dalman K."/>
            <person name="Deflorio G."/>
            <person name="van Diepen L.T."/>
            <person name="Dunand C."/>
            <person name="Duplessis S."/>
            <person name="Durling M."/>
            <person name="Gonthier P."/>
            <person name="Grimwood J."/>
            <person name="Fossdal C.G."/>
            <person name="Hansson D."/>
            <person name="Henrissat B."/>
            <person name="Hietala A."/>
            <person name="Himmelstrand K."/>
            <person name="Hoffmeister D."/>
            <person name="Hogberg N."/>
            <person name="James T.Y."/>
            <person name="Karlsson M."/>
            <person name="Kohler A."/>
            <person name="Kues U."/>
            <person name="Lee Y.H."/>
            <person name="Lin Y.C."/>
            <person name="Lind M."/>
            <person name="Lindquist E."/>
            <person name="Lombard V."/>
            <person name="Lucas S."/>
            <person name="Lunden K."/>
            <person name="Morin E."/>
            <person name="Murat C."/>
            <person name="Park J."/>
            <person name="Raffaello T."/>
            <person name="Rouze P."/>
            <person name="Salamov A."/>
            <person name="Schmutz J."/>
            <person name="Solheim H."/>
            <person name="Stahlberg J."/>
            <person name="Velez H."/>
            <person name="de Vries R.P."/>
            <person name="Wiebenga A."/>
            <person name="Woodward S."/>
            <person name="Yakovlev I."/>
            <person name="Garbelotto M."/>
            <person name="Martin F."/>
            <person name="Grigoriev I.V."/>
            <person name="Stenlid J."/>
        </authorList>
    </citation>
    <scope>NUCLEOTIDE SEQUENCE [LARGE SCALE GENOMIC DNA]</scope>
    <source>
        <strain evidence="12 13">TC 32-1</strain>
    </source>
</reference>
<gene>
    <name evidence="12" type="ORF">HETIRDRAFT_127040</name>
</gene>
<keyword evidence="7 11" id="KW-0100">Branched-chain amino acid biosynthesis</keyword>
<evidence type="ECO:0000313" key="13">
    <source>
        <dbReference type="Proteomes" id="UP000030671"/>
    </source>
</evidence>
<dbReference type="PIRSF" id="PIRSF006468">
    <property type="entry name" value="BCAT1"/>
    <property type="match status" value="1"/>
</dbReference>
<keyword evidence="5 11" id="KW-0808">Transferase</keyword>
<dbReference type="InterPro" id="IPR043131">
    <property type="entry name" value="BCAT-like_N"/>
</dbReference>
<dbReference type="KEGG" id="hir:HETIRDRAFT_127040"/>
<dbReference type="InterPro" id="IPR036038">
    <property type="entry name" value="Aminotransferase-like"/>
</dbReference>
<comment type="catalytic activity">
    <reaction evidence="11">
        <text>L-isoleucine + 2-oxoglutarate = (S)-3-methyl-2-oxopentanoate + L-glutamate</text>
        <dbReference type="Rhea" id="RHEA:24801"/>
        <dbReference type="ChEBI" id="CHEBI:16810"/>
        <dbReference type="ChEBI" id="CHEBI:29985"/>
        <dbReference type="ChEBI" id="CHEBI:35146"/>
        <dbReference type="ChEBI" id="CHEBI:58045"/>
        <dbReference type="EC" id="2.6.1.42"/>
    </reaction>
</comment>
<dbReference type="GO" id="GO:0005739">
    <property type="term" value="C:mitochondrion"/>
    <property type="evidence" value="ECO:0007669"/>
    <property type="project" value="TreeGrafter"/>
</dbReference>
<dbReference type="InParanoid" id="W4JN67"/>
<dbReference type="OrthoDB" id="1732691at2759"/>
<dbReference type="STRING" id="747525.W4JN67"/>
<dbReference type="PANTHER" id="PTHR11825:SF44">
    <property type="entry name" value="BRANCHED-CHAIN-AMINO-ACID AMINOTRANSFERASE"/>
    <property type="match status" value="1"/>
</dbReference>
<proteinExistence type="inferred from homology"/>
<dbReference type="InterPro" id="IPR043132">
    <property type="entry name" value="BCAT-like_C"/>
</dbReference>
<evidence type="ECO:0000256" key="8">
    <source>
        <dbReference type="PIRSR" id="PIRSR006468-1"/>
    </source>
</evidence>
<evidence type="ECO:0000256" key="1">
    <source>
        <dbReference type="ARBA" id="ARBA00001933"/>
    </source>
</evidence>
<dbReference type="GO" id="GO:0052654">
    <property type="term" value="F:L-leucine-2-oxoglutarate transaminase activity"/>
    <property type="evidence" value="ECO:0007669"/>
    <property type="project" value="RHEA"/>
</dbReference>
<dbReference type="FunFam" id="3.20.10.10:FF:000004">
    <property type="entry name" value="Branched-chain-amino-acid aminotransferase"/>
    <property type="match status" value="1"/>
</dbReference>
<dbReference type="InterPro" id="IPR001544">
    <property type="entry name" value="Aminotrans_IV"/>
</dbReference>
<evidence type="ECO:0000256" key="10">
    <source>
        <dbReference type="RuleBase" id="RU004516"/>
    </source>
</evidence>
<dbReference type="GeneID" id="20666968"/>
<comment type="catalytic activity">
    <reaction evidence="11">
        <text>L-leucine + 2-oxoglutarate = 4-methyl-2-oxopentanoate + L-glutamate</text>
        <dbReference type="Rhea" id="RHEA:18321"/>
        <dbReference type="ChEBI" id="CHEBI:16810"/>
        <dbReference type="ChEBI" id="CHEBI:17865"/>
        <dbReference type="ChEBI" id="CHEBI:29985"/>
        <dbReference type="ChEBI" id="CHEBI:57427"/>
        <dbReference type="EC" id="2.6.1.42"/>
    </reaction>
</comment>
<dbReference type="Gene3D" id="3.20.10.10">
    <property type="entry name" value="D-amino Acid Aminotransferase, subunit A, domain 2"/>
    <property type="match status" value="1"/>
</dbReference>
<name>W4JN67_HETIT</name>